<name>A0A0N4VR08_ENTVE</name>
<keyword evidence="4" id="KW-1185">Reference proteome</keyword>
<evidence type="ECO:0000256" key="1">
    <source>
        <dbReference type="SAM" id="MobiDB-lite"/>
    </source>
</evidence>
<dbReference type="InterPro" id="IPR001005">
    <property type="entry name" value="SANT/Myb"/>
</dbReference>
<proteinExistence type="predicted"/>
<accession>A0A0N4VR08</accession>
<dbReference type="PROSITE" id="PS50090">
    <property type="entry name" value="MYB_LIKE"/>
    <property type="match status" value="1"/>
</dbReference>
<evidence type="ECO:0000259" key="2">
    <source>
        <dbReference type="PROSITE" id="PS50090"/>
    </source>
</evidence>
<dbReference type="EMBL" id="UXUI01015406">
    <property type="protein sequence ID" value="VDD97853.1"/>
    <property type="molecule type" value="Genomic_DNA"/>
</dbReference>
<feature type="compositionally biased region" description="Polar residues" evidence="1">
    <location>
        <begin position="28"/>
        <end position="44"/>
    </location>
</feature>
<dbReference type="AlphaFoldDB" id="A0A0N4VR08"/>
<dbReference type="CDD" id="cd00167">
    <property type="entry name" value="SANT"/>
    <property type="match status" value="1"/>
</dbReference>
<gene>
    <name evidence="3" type="ORF">EVEC_LOCUS12604</name>
</gene>
<evidence type="ECO:0000313" key="5">
    <source>
        <dbReference type="WBParaSite" id="EVEC_0001346701-mRNA-1"/>
    </source>
</evidence>
<reference evidence="5" key="1">
    <citation type="submission" date="2017-02" db="UniProtKB">
        <authorList>
            <consortium name="WormBaseParasite"/>
        </authorList>
    </citation>
    <scope>IDENTIFICATION</scope>
</reference>
<feature type="region of interest" description="Disordered" evidence="1">
    <location>
        <begin position="183"/>
        <end position="234"/>
    </location>
</feature>
<evidence type="ECO:0000313" key="4">
    <source>
        <dbReference type="Proteomes" id="UP000274131"/>
    </source>
</evidence>
<feature type="domain" description="Myb-like" evidence="2">
    <location>
        <begin position="118"/>
        <end position="165"/>
    </location>
</feature>
<protein>
    <submittedName>
        <fullName evidence="5">Myb-like domain-containing protein</fullName>
    </submittedName>
</protein>
<dbReference type="WBParaSite" id="EVEC_0001346701-mRNA-1">
    <property type="protein sequence ID" value="EVEC_0001346701-mRNA-1"/>
    <property type="gene ID" value="EVEC_0001346701"/>
</dbReference>
<dbReference type="Proteomes" id="UP000274131">
    <property type="component" value="Unassembled WGS sequence"/>
</dbReference>
<feature type="compositionally biased region" description="Basic and acidic residues" evidence="1">
    <location>
        <begin position="223"/>
        <end position="234"/>
    </location>
</feature>
<sequence length="270" mass="30518">MTEEIVNGAPGTSNTRRRLRTAPLLTPGQNSEQSPKLSGRNRSSGVRKCLPGKRRGNIKRGEVQREEIARTRREKSLEEFDTRVDLLNCNSGNVETSSCSNVLDSVNDHTVRAKANWWTEEEDNILYSLLKDKNGRINWKEEKINAALGSVTGKARTIASVKARWAILKKSRGLLCERSGFQERGRPKQDLGQGESSFEITPSIEPEKKMSQDPKGGSIPEGKQVRQDSTRDLRHWTQAKDQTLVQLCASPKIQWKRERIVDRLQEKTGK</sequence>
<organism evidence="5">
    <name type="scientific">Enterobius vermicularis</name>
    <name type="common">Human pinworm</name>
    <dbReference type="NCBI Taxonomy" id="51028"/>
    <lineage>
        <taxon>Eukaryota</taxon>
        <taxon>Metazoa</taxon>
        <taxon>Ecdysozoa</taxon>
        <taxon>Nematoda</taxon>
        <taxon>Chromadorea</taxon>
        <taxon>Rhabditida</taxon>
        <taxon>Spirurina</taxon>
        <taxon>Oxyuridomorpha</taxon>
        <taxon>Oxyuroidea</taxon>
        <taxon>Oxyuridae</taxon>
        <taxon>Enterobius</taxon>
    </lineage>
</organism>
<evidence type="ECO:0000313" key="3">
    <source>
        <dbReference type="EMBL" id="VDD97853.1"/>
    </source>
</evidence>
<feature type="region of interest" description="Disordered" evidence="1">
    <location>
        <begin position="1"/>
        <end position="57"/>
    </location>
</feature>
<reference evidence="3 4" key="2">
    <citation type="submission" date="2018-10" db="EMBL/GenBank/DDBJ databases">
        <authorList>
            <consortium name="Pathogen Informatics"/>
        </authorList>
    </citation>
    <scope>NUCLEOTIDE SEQUENCE [LARGE SCALE GENOMIC DNA]</scope>
</reference>